<dbReference type="EMBL" id="JBCDNA010000002">
    <property type="protein sequence ID" value="MEL4456310.1"/>
    <property type="molecule type" value="Genomic_DNA"/>
</dbReference>
<reference evidence="9 10" key="1">
    <citation type="submission" date="2024-04" db="EMBL/GenBank/DDBJ databases">
        <title>whole genome sequencing of Lutimonas vermicola strain IMCC1616.</title>
        <authorList>
            <person name="Bae S.S."/>
        </authorList>
    </citation>
    <scope>NUCLEOTIDE SEQUENCE [LARGE SCALE GENOMIC DNA]</scope>
    <source>
        <strain evidence="9 10">IMCC1616</strain>
    </source>
</reference>
<feature type="transmembrane region" description="Helical" evidence="8">
    <location>
        <begin position="36"/>
        <end position="52"/>
    </location>
</feature>
<dbReference type="Pfam" id="PF01594">
    <property type="entry name" value="AI-2E_transport"/>
    <property type="match status" value="1"/>
</dbReference>
<feature type="transmembrane region" description="Helical" evidence="8">
    <location>
        <begin position="152"/>
        <end position="177"/>
    </location>
</feature>
<evidence type="ECO:0000313" key="10">
    <source>
        <dbReference type="Proteomes" id="UP001474120"/>
    </source>
</evidence>
<comment type="caution">
    <text evidence="9">The sequence shown here is derived from an EMBL/GenBank/DDBJ whole genome shotgun (WGS) entry which is preliminary data.</text>
</comment>
<feature type="transmembrane region" description="Helical" evidence="8">
    <location>
        <begin position="244"/>
        <end position="270"/>
    </location>
</feature>
<evidence type="ECO:0000256" key="6">
    <source>
        <dbReference type="ARBA" id="ARBA00022989"/>
    </source>
</evidence>
<evidence type="ECO:0000256" key="2">
    <source>
        <dbReference type="ARBA" id="ARBA00009773"/>
    </source>
</evidence>
<organism evidence="9 10">
    <name type="scientific">Lutimonas vermicola</name>
    <dbReference type="NCBI Taxonomy" id="414288"/>
    <lineage>
        <taxon>Bacteria</taxon>
        <taxon>Pseudomonadati</taxon>
        <taxon>Bacteroidota</taxon>
        <taxon>Flavobacteriia</taxon>
        <taxon>Flavobacteriales</taxon>
        <taxon>Flavobacteriaceae</taxon>
        <taxon>Lutimonas</taxon>
    </lineage>
</organism>
<keyword evidence="6 8" id="KW-1133">Transmembrane helix</keyword>
<dbReference type="InterPro" id="IPR002549">
    <property type="entry name" value="AI-2E-like"/>
</dbReference>
<evidence type="ECO:0000256" key="5">
    <source>
        <dbReference type="ARBA" id="ARBA00022692"/>
    </source>
</evidence>
<name>A0ABU9L5C0_9FLAO</name>
<keyword evidence="7 8" id="KW-0472">Membrane</keyword>
<comment type="subcellular location">
    <subcellularLocation>
        <location evidence="1">Cell membrane</location>
        <topology evidence="1">Multi-pass membrane protein</topology>
    </subcellularLocation>
</comment>
<sequence length="356" mass="38484">MKTNESKNPIDVYIKIVLLSLLLVWSFYIVRPFVTLIVWSIIVAVALYPFYQKLMNLTKGKKKGLVTTVFILILVTLIILPTISLTGSIIDSGRELYQSFNEGTLEVPPPADKVKEWPLIGKKIHGTWSNASQDLENFIVKYKGEISNSLGWLFSSFAGLMGSVALGLFALIIAGVFMSSADIGYQSGVNFVNRLSPGKGEEFMSMCVGTIRSVVKGILLVAIIQAALAYLGFVVIGLPAASLFAFMVLIFAIIQIPALLAMIPAIAIVFSYADTTPAIIFTVYVVFVAIADNFLKPMLLGKGLTTPMLVILIGALGGMMLQGILGLFIGPVVLALGYQIYSTWIAEGVTGAKIEK</sequence>
<evidence type="ECO:0000256" key="1">
    <source>
        <dbReference type="ARBA" id="ARBA00004651"/>
    </source>
</evidence>
<dbReference type="Proteomes" id="UP001474120">
    <property type="component" value="Unassembled WGS sequence"/>
</dbReference>
<evidence type="ECO:0000256" key="3">
    <source>
        <dbReference type="ARBA" id="ARBA00022448"/>
    </source>
</evidence>
<keyword evidence="3" id="KW-0813">Transport</keyword>
<keyword evidence="5 8" id="KW-0812">Transmembrane</keyword>
<comment type="similarity">
    <text evidence="2">Belongs to the autoinducer-2 exporter (AI-2E) (TC 2.A.86) family.</text>
</comment>
<accession>A0ABU9L5C0</accession>
<dbReference type="PANTHER" id="PTHR21716">
    <property type="entry name" value="TRANSMEMBRANE PROTEIN"/>
    <property type="match status" value="1"/>
</dbReference>
<evidence type="ECO:0000313" key="9">
    <source>
        <dbReference type="EMBL" id="MEL4456310.1"/>
    </source>
</evidence>
<dbReference type="PANTHER" id="PTHR21716:SF67">
    <property type="entry name" value="TRANSPORT PROTEIN YDIK-RELATED"/>
    <property type="match status" value="1"/>
</dbReference>
<feature type="transmembrane region" description="Helical" evidence="8">
    <location>
        <begin position="307"/>
        <end position="336"/>
    </location>
</feature>
<keyword evidence="4" id="KW-1003">Cell membrane</keyword>
<feature type="transmembrane region" description="Helical" evidence="8">
    <location>
        <begin position="277"/>
        <end position="295"/>
    </location>
</feature>
<protein>
    <submittedName>
        <fullName evidence="9">AI-2E family transporter</fullName>
    </submittedName>
</protein>
<evidence type="ECO:0000256" key="7">
    <source>
        <dbReference type="ARBA" id="ARBA00023136"/>
    </source>
</evidence>
<proteinExistence type="inferred from homology"/>
<dbReference type="RefSeq" id="WP_342160411.1">
    <property type="nucleotide sequence ID" value="NZ_JBCDNA010000002.1"/>
</dbReference>
<evidence type="ECO:0000256" key="4">
    <source>
        <dbReference type="ARBA" id="ARBA00022475"/>
    </source>
</evidence>
<evidence type="ECO:0000256" key="8">
    <source>
        <dbReference type="SAM" id="Phobius"/>
    </source>
</evidence>
<feature type="transmembrane region" description="Helical" evidence="8">
    <location>
        <begin position="64"/>
        <end position="90"/>
    </location>
</feature>
<feature type="transmembrane region" description="Helical" evidence="8">
    <location>
        <begin position="12"/>
        <end position="30"/>
    </location>
</feature>
<gene>
    <name evidence="9" type="ORF">AABB81_10415</name>
</gene>
<keyword evidence="10" id="KW-1185">Reference proteome</keyword>
<feature type="transmembrane region" description="Helical" evidence="8">
    <location>
        <begin position="214"/>
        <end position="238"/>
    </location>
</feature>